<keyword evidence="2" id="KW-1185">Reference proteome</keyword>
<proteinExistence type="predicted"/>
<reference evidence="1 2" key="1">
    <citation type="journal article" date="2017" name="Mol. Biol. Evol.">
        <title>The 4-celled Tetrabaena socialis nuclear genome reveals the essential components for genetic control of cell number at the origin of multicellularity in the volvocine lineage.</title>
        <authorList>
            <person name="Featherston J."/>
            <person name="Arakaki Y."/>
            <person name="Hanschen E.R."/>
            <person name="Ferris P.J."/>
            <person name="Michod R.E."/>
            <person name="Olson B.J.S.C."/>
            <person name="Nozaki H."/>
            <person name="Durand P.M."/>
        </authorList>
    </citation>
    <scope>NUCLEOTIDE SEQUENCE [LARGE SCALE GENOMIC DNA]</scope>
    <source>
        <strain evidence="1 2">NIES-571</strain>
    </source>
</reference>
<dbReference type="EMBL" id="PGGS01001671">
    <property type="protein sequence ID" value="PNH00139.1"/>
    <property type="molecule type" value="Genomic_DNA"/>
</dbReference>
<name>A0A2J7ZIP4_9CHLO</name>
<dbReference type="AlphaFoldDB" id="A0A2J7ZIP4"/>
<gene>
    <name evidence="1" type="ORF">TSOC_014051</name>
</gene>
<dbReference type="Proteomes" id="UP000236333">
    <property type="component" value="Unassembled WGS sequence"/>
</dbReference>
<comment type="caution">
    <text evidence="1">The sequence shown here is derived from an EMBL/GenBank/DDBJ whole genome shotgun (WGS) entry which is preliminary data.</text>
</comment>
<evidence type="ECO:0000313" key="1">
    <source>
        <dbReference type="EMBL" id="PNH00139.1"/>
    </source>
</evidence>
<evidence type="ECO:0000313" key="2">
    <source>
        <dbReference type="Proteomes" id="UP000236333"/>
    </source>
</evidence>
<sequence length="173" mass="19435">MNNNKLDEAALLAGCKGVFSKASYVTMGQEGKPELFGQKLPLRPAYGGKHFTTQPPKDGRTVDVYFEKKHNWISSGDPYADRIRYKDTQSDKKKGFQTSDFSKRDEFTNTIRTEQWREQLKVSGRWAAGGGLELAPLRRGTGENTHAKKALDMFAEANSIEALSTSMRRDPDL</sequence>
<protein>
    <submittedName>
        <fullName evidence="1">Uncharacterized protein</fullName>
    </submittedName>
</protein>
<dbReference type="OrthoDB" id="10254482at2759"/>
<organism evidence="1 2">
    <name type="scientific">Tetrabaena socialis</name>
    <dbReference type="NCBI Taxonomy" id="47790"/>
    <lineage>
        <taxon>Eukaryota</taxon>
        <taxon>Viridiplantae</taxon>
        <taxon>Chlorophyta</taxon>
        <taxon>core chlorophytes</taxon>
        <taxon>Chlorophyceae</taxon>
        <taxon>CS clade</taxon>
        <taxon>Chlamydomonadales</taxon>
        <taxon>Tetrabaenaceae</taxon>
        <taxon>Tetrabaena</taxon>
    </lineage>
</organism>
<accession>A0A2J7ZIP4</accession>
<feature type="non-terminal residue" evidence="1">
    <location>
        <position position="173"/>
    </location>
</feature>